<dbReference type="GO" id="GO:0003677">
    <property type="term" value="F:DNA binding"/>
    <property type="evidence" value="ECO:0007669"/>
    <property type="project" value="UniProtKB-KW"/>
</dbReference>
<gene>
    <name evidence="3" type="ORF">SAMN05444008_102419</name>
</gene>
<dbReference type="Proteomes" id="UP000184368">
    <property type="component" value="Unassembled WGS sequence"/>
</dbReference>
<dbReference type="SUPFAM" id="SSF47413">
    <property type="entry name" value="lambda repressor-like DNA-binding domains"/>
    <property type="match status" value="1"/>
</dbReference>
<dbReference type="PROSITE" id="PS50943">
    <property type="entry name" value="HTH_CROC1"/>
    <property type="match status" value="1"/>
</dbReference>
<keyword evidence="4" id="KW-1185">Reference proteome</keyword>
<dbReference type="CDD" id="cd00093">
    <property type="entry name" value="HTH_XRE"/>
    <property type="match status" value="1"/>
</dbReference>
<dbReference type="STRING" id="1302690.BUE76_11655"/>
<dbReference type="Gene3D" id="1.10.260.40">
    <property type="entry name" value="lambda repressor-like DNA-binding domains"/>
    <property type="match status" value="1"/>
</dbReference>
<dbReference type="SMART" id="SM00530">
    <property type="entry name" value="HTH_XRE"/>
    <property type="match status" value="1"/>
</dbReference>
<evidence type="ECO:0000259" key="2">
    <source>
        <dbReference type="PROSITE" id="PS50943"/>
    </source>
</evidence>
<dbReference type="Pfam" id="PF01381">
    <property type="entry name" value="HTH_3"/>
    <property type="match status" value="1"/>
</dbReference>
<organism evidence="3 4">
    <name type="scientific">Cnuella takakiae</name>
    <dbReference type="NCBI Taxonomy" id="1302690"/>
    <lineage>
        <taxon>Bacteria</taxon>
        <taxon>Pseudomonadati</taxon>
        <taxon>Bacteroidota</taxon>
        <taxon>Chitinophagia</taxon>
        <taxon>Chitinophagales</taxon>
        <taxon>Chitinophagaceae</taxon>
        <taxon>Cnuella</taxon>
    </lineage>
</organism>
<keyword evidence="1" id="KW-0238">DNA-binding</keyword>
<dbReference type="EMBL" id="FQUO01000002">
    <property type="protein sequence ID" value="SHE73762.1"/>
    <property type="molecule type" value="Genomic_DNA"/>
</dbReference>
<proteinExistence type="predicted"/>
<reference evidence="3 4" key="1">
    <citation type="submission" date="2016-11" db="EMBL/GenBank/DDBJ databases">
        <authorList>
            <person name="Jaros S."/>
            <person name="Januszkiewicz K."/>
            <person name="Wedrychowicz H."/>
        </authorList>
    </citation>
    <scope>NUCLEOTIDE SEQUENCE [LARGE SCALE GENOMIC DNA]</scope>
    <source>
        <strain evidence="3 4">DSM 26897</strain>
    </source>
</reference>
<name>A0A1M4VYH4_9BACT</name>
<dbReference type="InterPro" id="IPR010982">
    <property type="entry name" value="Lambda_DNA-bd_dom_sf"/>
</dbReference>
<evidence type="ECO:0000256" key="1">
    <source>
        <dbReference type="ARBA" id="ARBA00023125"/>
    </source>
</evidence>
<protein>
    <submittedName>
        <fullName evidence="3">Helix-turn-helix</fullName>
    </submittedName>
</protein>
<dbReference type="InterPro" id="IPR001387">
    <property type="entry name" value="Cro/C1-type_HTH"/>
</dbReference>
<sequence>MFRMQNHLTELLKTKRLEKRLSQEDVAKAIGKSLRTYQYYEEGESMPKQETLQKLADLLGFTRADIYKDAEKLHNSQPKPNSDNDLLKALLSMTESMERLTQSRLIDSNTMSRLVSMLEMKMGVSAPANNMGLHPATSAGGIWEDALENASKKEASKR</sequence>
<feature type="domain" description="HTH cro/C1-type" evidence="2">
    <location>
        <begin position="12"/>
        <end position="66"/>
    </location>
</feature>
<evidence type="ECO:0000313" key="3">
    <source>
        <dbReference type="EMBL" id="SHE73762.1"/>
    </source>
</evidence>
<dbReference type="PANTHER" id="PTHR46558:SF11">
    <property type="entry name" value="HTH-TYPE TRANSCRIPTIONAL REGULATOR XRE"/>
    <property type="match status" value="1"/>
</dbReference>
<accession>A0A1M4VYH4</accession>
<dbReference type="AlphaFoldDB" id="A0A1M4VYH4"/>
<dbReference type="PANTHER" id="PTHR46558">
    <property type="entry name" value="TRACRIPTIONAL REGULATORY PROTEIN-RELATED-RELATED"/>
    <property type="match status" value="1"/>
</dbReference>
<evidence type="ECO:0000313" key="4">
    <source>
        <dbReference type="Proteomes" id="UP000184368"/>
    </source>
</evidence>